<feature type="transmembrane region" description="Helical" evidence="1">
    <location>
        <begin position="67"/>
        <end position="86"/>
    </location>
</feature>
<feature type="transmembrane region" description="Helical" evidence="1">
    <location>
        <begin position="190"/>
        <end position="208"/>
    </location>
</feature>
<evidence type="ECO:0000313" key="3">
    <source>
        <dbReference type="Proteomes" id="UP000176409"/>
    </source>
</evidence>
<name>A0A1F6B216_9BACT</name>
<keyword evidence="1" id="KW-1133">Transmembrane helix</keyword>
<evidence type="ECO:0000313" key="2">
    <source>
        <dbReference type="EMBL" id="OGG30577.1"/>
    </source>
</evidence>
<reference evidence="2 3" key="1">
    <citation type="journal article" date="2016" name="Nat. Commun.">
        <title>Thousands of microbial genomes shed light on interconnected biogeochemical processes in an aquifer system.</title>
        <authorList>
            <person name="Anantharaman K."/>
            <person name="Brown C.T."/>
            <person name="Hug L.A."/>
            <person name="Sharon I."/>
            <person name="Castelle C.J."/>
            <person name="Probst A.J."/>
            <person name="Thomas B.C."/>
            <person name="Singh A."/>
            <person name="Wilkins M.J."/>
            <person name="Karaoz U."/>
            <person name="Brodie E.L."/>
            <person name="Williams K.H."/>
            <person name="Hubbard S.S."/>
            <person name="Banfield J.F."/>
        </authorList>
    </citation>
    <scope>NUCLEOTIDE SEQUENCE [LARGE SCALE GENOMIC DNA]</scope>
</reference>
<keyword evidence="1" id="KW-0472">Membrane</keyword>
<feature type="transmembrane region" description="Helical" evidence="1">
    <location>
        <begin position="30"/>
        <end position="55"/>
    </location>
</feature>
<organism evidence="2 3">
    <name type="scientific">Candidatus Gottesmanbacteria bacterium RIFCSPLOWO2_01_FULL_49_10</name>
    <dbReference type="NCBI Taxonomy" id="1798396"/>
    <lineage>
        <taxon>Bacteria</taxon>
        <taxon>Candidatus Gottesmaniibacteriota</taxon>
    </lineage>
</organism>
<dbReference type="Proteomes" id="UP000176409">
    <property type="component" value="Unassembled WGS sequence"/>
</dbReference>
<dbReference type="AlphaFoldDB" id="A0A1F6B216"/>
<proteinExistence type="predicted"/>
<dbReference type="STRING" id="1798396.A2973_05730"/>
<feature type="transmembrane region" description="Helical" evidence="1">
    <location>
        <begin position="144"/>
        <end position="161"/>
    </location>
</feature>
<gene>
    <name evidence="2" type="ORF">A2973_05730</name>
</gene>
<comment type="caution">
    <text evidence="2">The sequence shown here is derived from an EMBL/GenBank/DDBJ whole genome shotgun (WGS) entry which is preliminary data.</text>
</comment>
<protein>
    <recommendedName>
        <fullName evidence="4">CPBP family intramembrane metalloprotease</fullName>
    </recommendedName>
</protein>
<feature type="transmembrane region" description="Helical" evidence="1">
    <location>
        <begin position="113"/>
        <end position="132"/>
    </location>
</feature>
<evidence type="ECO:0000256" key="1">
    <source>
        <dbReference type="SAM" id="Phobius"/>
    </source>
</evidence>
<evidence type="ECO:0008006" key="4">
    <source>
        <dbReference type="Google" id="ProtNLM"/>
    </source>
</evidence>
<dbReference type="EMBL" id="MFJZ01000014">
    <property type="protein sequence ID" value="OGG30577.1"/>
    <property type="molecule type" value="Genomic_DNA"/>
</dbReference>
<keyword evidence="1" id="KW-0812">Transmembrane</keyword>
<accession>A0A1F6B216</accession>
<sequence length="210" mass="24606">MEWGKLAHLFVIVLMGYLPYKTIQRLRPDGLASISTGLALLMAIWFLVLSAFLILQTPNLFINVSPLHIVVFGITVAIWFAAPWILRRIGAYPVKILGDNPKWYILRAEPKTFFLKFCEVLFQQTMFAHLFFEVLVPMSTVSRMWWFTGIVGFLHLFNIFFVPSGWFFFLVSIPMGLLFSWLILGGYITITTIIHLWFYLLLVSWYWLRR</sequence>